<dbReference type="InterPro" id="IPR000030">
    <property type="entry name" value="PPE_dom"/>
</dbReference>
<dbReference type="EMBL" id="JAYKYQ010000002">
    <property type="protein sequence ID" value="MEB3509434.1"/>
    <property type="molecule type" value="Genomic_DNA"/>
</dbReference>
<dbReference type="Gene3D" id="1.10.287.850">
    <property type="entry name" value="HP0062-like domain"/>
    <property type="match status" value="1"/>
</dbReference>
<organism evidence="5 6">
    <name type="scientific">Nocardia implantans</name>
    <dbReference type="NCBI Taxonomy" id="3108168"/>
    <lineage>
        <taxon>Bacteria</taxon>
        <taxon>Bacillati</taxon>
        <taxon>Actinomycetota</taxon>
        <taxon>Actinomycetes</taxon>
        <taxon>Mycobacteriales</taxon>
        <taxon>Nocardiaceae</taxon>
        <taxon>Nocardia</taxon>
    </lineage>
</organism>
<dbReference type="Gene3D" id="1.20.1260.20">
    <property type="entry name" value="PPE superfamily"/>
    <property type="match status" value="1"/>
</dbReference>
<feature type="compositionally biased region" description="Low complexity" evidence="2">
    <location>
        <begin position="481"/>
        <end position="493"/>
    </location>
</feature>
<evidence type="ECO:0000313" key="6">
    <source>
        <dbReference type="Proteomes" id="UP001348098"/>
    </source>
</evidence>
<feature type="region of interest" description="Disordered" evidence="2">
    <location>
        <begin position="278"/>
        <end position="303"/>
    </location>
</feature>
<dbReference type="SUPFAM" id="SSF140459">
    <property type="entry name" value="PE/PPE dimer-like"/>
    <property type="match status" value="1"/>
</dbReference>
<dbReference type="Pfam" id="PF00823">
    <property type="entry name" value="PPE"/>
    <property type="match status" value="1"/>
</dbReference>
<evidence type="ECO:0000259" key="3">
    <source>
        <dbReference type="Pfam" id="PF00823"/>
    </source>
</evidence>
<dbReference type="Proteomes" id="UP001348098">
    <property type="component" value="Unassembled WGS sequence"/>
</dbReference>
<feature type="region of interest" description="Disordered" evidence="2">
    <location>
        <begin position="466"/>
        <end position="493"/>
    </location>
</feature>
<sequence>MVLKVDPQELVAVASRLAAVARDAGAAMPTGWVVPGGADPVSAAAVPALNKQATSLLNGVASVLTDVQRTAYNIGAAAADYTDADDRGARTVNGSGGEILANPVGEVQEIGRRRMPAIQFPSAGGSVDPLTFAQQLHSGPGTSAAKGFADSLRRFAGSAHLAAIEEVSAASKSMQNWEPVGTAAAGELDQRRGFLDQLGTGLGLLADGIDTYSNAFQTAKAKHPTPEEIIATRKELLTAMRSKNEAAIAAAMAKFNEQNARSAETITGYSTEVGAKVGESEAGSSTGSDGKTGSGSGDSSSNMLSQMLPALMSAMSAAGTPLSQLGQSDSEAYDDYGLDDYGYDDLGIPSGLGTGSPSGMPVGSPGAGIPDVEAETVQATALPVASAASLGSGLPRTSVIEPLGTSSASGATAARGSGSPMMPYMPMSPGMGNSSGGNDRNRVVAWHPDRLMYVDDTPHTEAVIGERPTIAPTVTPPTPTPGNQTPTQTGGNA</sequence>
<dbReference type="Pfam" id="PF00934">
    <property type="entry name" value="PE"/>
    <property type="match status" value="1"/>
</dbReference>
<evidence type="ECO:0000259" key="4">
    <source>
        <dbReference type="Pfam" id="PF00934"/>
    </source>
</evidence>
<dbReference type="InterPro" id="IPR038332">
    <property type="entry name" value="PPE_sf"/>
</dbReference>
<keyword evidence="6" id="KW-1185">Reference proteome</keyword>
<dbReference type="InterPro" id="IPR000084">
    <property type="entry name" value="PE-PGRS_N"/>
</dbReference>
<name>A0ABU6APP2_9NOCA</name>
<dbReference type="RefSeq" id="WP_195077496.1">
    <property type="nucleotide sequence ID" value="NZ_JAYESH010000001.1"/>
</dbReference>
<feature type="domain" description="PPE" evidence="3">
    <location>
        <begin position="133"/>
        <end position="275"/>
    </location>
</feature>
<comment type="caution">
    <text evidence="5">The sequence shown here is derived from an EMBL/GenBank/DDBJ whole genome shotgun (WGS) entry which is preliminary data.</text>
</comment>
<evidence type="ECO:0000256" key="2">
    <source>
        <dbReference type="SAM" id="MobiDB-lite"/>
    </source>
</evidence>
<protein>
    <submittedName>
        <fullName evidence="5">PPE domain-containing protein</fullName>
    </submittedName>
</protein>
<evidence type="ECO:0000256" key="1">
    <source>
        <dbReference type="ARBA" id="ARBA00010652"/>
    </source>
</evidence>
<feature type="domain" description="PE" evidence="4">
    <location>
        <begin position="4"/>
        <end position="86"/>
    </location>
</feature>
<comment type="similarity">
    <text evidence="1">Belongs to the mycobacterial PPE family.</text>
</comment>
<accession>A0ABU6APP2</accession>
<gene>
    <name evidence="5" type="ORF">U3653_05340</name>
</gene>
<evidence type="ECO:0000313" key="5">
    <source>
        <dbReference type="EMBL" id="MEB3509434.1"/>
    </source>
</evidence>
<reference evidence="5 6" key="1">
    <citation type="submission" date="2023-12" db="EMBL/GenBank/DDBJ databases">
        <title>novel species in genus Nocarida.</title>
        <authorList>
            <person name="Li Z."/>
        </authorList>
    </citation>
    <scope>NUCLEOTIDE SEQUENCE [LARGE SCALE GENOMIC DNA]</scope>
    <source>
        <strain evidence="5 6">CDC186</strain>
    </source>
</reference>
<proteinExistence type="inferred from homology"/>